<dbReference type="AlphaFoldDB" id="A0A6A3V8R0"/>
<dbReference type="PANTHER" id="PTHR48471">
    <property type="entry name" value="DDE TNP4 DOMAIN-CONTAINING PROTEIN"/>
    <property type="match status" value="1"/>
</dbReference>
<dbReference type="OrthoDB" id="115224at2759"/>
<evidence type="ECO:0000313" key="5">
    <source>
        <dbReference type="Proteomes" id="UP000433483"/>
    </source>
</evidence>
<accession>A0A6A3V8R0</accession>
<dbReference type="Proteomes" id="UP000433483">
    <property type="component" value="Unassembled WGS sequence"/>
</dbReference>
<evidence type="ECO:0000256" key="1">
    <source>
        <dbReference type="ARBA" id="ARBA00001968"/>
    </source>
</evidence>
<dbReference type="InterPro" id="IPR027806">
    <property type="entry name" value="HARBI1_dom"/>
</dbReference>
<evidence type="ECO:0000256" key="2">
    <source>
        <dbReference type="ARBA" id="ARBA00022723"/>
    </source>
</evidence>
<dbReference type="EMBL" id="QXGB01005558">
    <property type="protein sequence ID" value="KAE9162783.1"/>
    <property type="molecule type" value="Genomic_DNA"/>
</dbReference>
<reference evidence="4 5" key="1">
    <citation type="submission" date="2018-08" db="EMBL/GenBank/DDBJ databases">
        <title>Genomic investigation of the strawberry pathogen Phytophthora fragariae indicates pathogenicity is determined by transcriptional variation in three key races.</title>
        <authorList>
            <person name="Adams T.M."/>
            <person name="Armitage A.D."/>
            <person name="Sobczyk M.K."/>
            <person name="Bates H.J."/>
            <person name="Dunwell J.M."/>
            <person name="Nellist C.F."/>
            <person name="Harrison R.J."/>
        </authorList>
    </citation>
    <scope>NUCLEOTIDE SEQUENCE [LARGE SCALE GENOMIC DNA]</scope>
    <source>
        <strain evidence="4 5">NOV-27</strain>
    </source>
</reference>
<evidence type="ECO:0000313" key="4">
    <source>
        <dbReference type="EMBL" id="KAE9162783.1"/>
    </source>
</evidence>
<gene>
    <name evidence="4" type="ORF">PF005_g30716</name>
</gene>
<feature type="domain" description="DDE Tnp4" evidence="3">
    <location>
        <begin position="197"/>
        <end position="347"/>
    </location>
</feature>
<comment type="caution">
    <text evidence="4">The sequence shown here is derived from an EMBL/GenBank/DDBJ whole genome shotgun (WGS) entry which is preliminary data.</text>
</comment>
<dbReference type="PANTHER" id="PTHR48471:SF1">
    <property type="entry name" value="DDE TNP4 DOMAIN-CONTAINING PROTEIN"/>
    <property type="match status" value="1"/>
</dbReference>
<keyword evidence="5" id="KW-1185">Reference proteome</keyword>
<name>A0A6A3V8R0_9STRA</name>
<organism evidence="4 5">
    <name type="scientific">Phytophthora fragariae</name>
    <dbReference type="NCBI Taxonomy" id="53985"/>
    <lineage>
        <taxon>Eukaryota</taxon>
        <taxon>Sar</taxon>
        <taxon>Stramenopiles</taxon>
        <taxon>Oomycota</taxon>
        <taxon>Peronosporomycetes</taxon>
        <taxon>Peronosporales</taxon>
        <taxon>Peronosporaceae</taxon>
        <taxon>Phytophthora</taxon>
    </lineage>
</organism>
<keyword evidence="2" id="KW-0479">Metal-binding</keyword>
<dbReference type="GO" id="GO:0046872">
    <property type="term" value="F:metal ion binding"/>
    <property type="evidence" value="ECO:0007669"/>
    <property type="project" value="UniProtKB-KW"/>
</dbReference>
<proteinExistence type="predicted"/>
<evidence type="ECO:0000259" key="3">
    <source>
        <dbReference type="Pfam" id="PF13359"/>
    </source>
</evidence>
<dbReference type="Pfam" id="PF13359">
    <property type="entry name" value="DDE_Tnp_4"/>
    <property type="match status" value="1"/>
</dbReference>
<protein>
    <recommendedName>
        <fullName evidence="3">DDE Tnp4 domain-containing protein</fullName>
    </recommendedName>
</protein>
<comment type="cofactor">
    <cofactor evidence="1">
        <name>a divalent metal cation</name>
        <dbReference type="ChEBI" id="CHEBI:60240"/>
    </cofactor>
</comment>
<sequence length="387" mass="43343">MEETEDSDALLVLTEMVLRHEDDVAQMRKEIHRLLVEEEWRAAMRSRHSLTVECLNTPAESAWMSLYMHGSDKNFLNATSLTRATFNQLLGRFAGFYSTRAAPSRGRPPKFRYLHQVLGMLLCFYVGSMKKKTLCMLFGVPPATLARTLRKAEDALSVALQGYAPARIAFPSPSQQAKLAKLVEAREPLLKYTFGFIDGKNLRVMQPSNADMQNAMYNGWLHSVFVTGTICFAADGCIIWCKHNCPGSWNDSDTSLGFRTKLLDPAICPDSRMNVVSDSAFPCSSTMTGRILTPMKDGDIEKIVPSLRSLARTLHNAITSVRQAAEWGMGNMQKVYSRLNLPLPYDPVLRGVRINNIFRMANYRVRTVGISQIRTTFSGDLELPAST</sequence>